<feature type="transmembrane region" description="Helical" evidence="6">
    <location>
        <begin position="91"/>
        <end position="108"/>
    </location>
</feature>
<comment type="caution">
    <text evidence="10">The sequence shown here is derived from an EMBL/GenBank/DDBJ whole genome shotgun (WGS) entry which is preliminary data.</text>
</comment>
<keyword evidence="6" id="KW-0812">Transmembrane</keyword>
<dbReference type="InterPro" id="IPR004358">
    <property type="entry name" value="Sig_transdc_His_kin-like_C"/>
</dbReference>
<dbReference type="InterPro" id="IPR003661">
    <property type="entry name" value="HisK_dim/P_dom"/>
</dbReference>
<dbReference type="InterPro" id="IPR005467">
    <property type="entry name" value="His_kinase_dom"/>
</dbReference>
<keyword evidence="6" id="KW-1133">Transmembrane helix</keyword>
<dbReference type="InterPro" id="IPR036890">
    <property type="entry name" value="HATPase_C_sf"/>
</dbReference>
<name>A0A8J2V279_9PROT</name>
<dbReference type="CDD" id="cd17546">
    <property type="entry name" value="REC_hyHK_CKI1_RcsC-like"/>
    <property type="match status" value="1"/>
</dbReference>
<dbReference type="PANTHER" id="PTHR45339">
    <property type="entry name" value="HYBRID SIGNAL TRANSDUCTION HISTIDINE KINASE J"/>
    <property type="match status" value="1"/>
</dbReference>
<feature type="transmembrane region" description="Helical" evidence="6">
    <location>
        <begin position="35"/>
        <end position="56"/>
    </location>
</feature>
<dbReference type="Pfam" id="PF08448">
    <property type="entry name" value="PAS_4"/>
    <property type="match status" value="1"/>
</dbReference>
<dbReference type="InterPro" id="IPR000700">
    <property type="entry name" value="PAS-assoc_C"/>
</dbReference>
<dbReference type="Proteomes" id="UP000613582">
    <property type="component" value="Unassembled WGS sequence"/>
</dbReference>
<dbReference type="EMBL" id="BMGH01000001">
    <property type="protein sequence ID" value="GGC98508.1"/>
    <property type="molecule type" value="Genomic_DNA"/>
</dbReference>
<keyword evidence="6" id="KW-0472">Membrane</keyword>
<evidence type="ECO:0000256" key="5">
    <source>
        <dbReference type="PROSITE-ProRule" id="PRU00169"/>
    </source>
</evidence>
<dbReference type="Gene3D" id="3.30.450.20">
    <property type="entry name" value="PAS domain"/>
    <property type="match status" value="1"/>
</dbReference>
<evidence type="ECO:0000313" key="11">
    <source>
        <dbReference type="Proteomes" id="UP000613582"/>
    </source>
</evidence>
<feature type="domain" description="Histidine kinase" evidence="7">
    <location>
        <begin position="347"/>
        <end position="569"/>
    </location>
</feature>
<evidence type="ECO:0000256" key="2">
    <source>
        <dbReference type="ARBA" id="ARBA00012438"/>
    </source>
</evidence>
<dbReference type="InterPro" id="IPR011006">
    <property type="entry name" value="CheY-like_superfamily"/>
</dbReference>
<dbReference type="FunFam" id="3.30.565.10:FF:000010">
    <property type="entry name" value="Sensor histidine kinase RcsC"/>
    <property type="match status" value="1"/>
</dbReference>
<feature type="transmembrane region" description="Helical" evidence="6">
    <location>
        <begin position="138"/>
        <end position="159"/>
    </location>
</feature>
<evidence type="ECO:0000256" key="6">
    <source>
        <dbReference type="SAM" id="Phobius"/>
    </source>
</evidence>
<sequence length="725" mass="78483">MPFKSTQNHFAQAKRTTGPLWAGDTLPGTAAHRAFFVLSGLFAIMIALYAMAALALFPTVRVGVFVALAISVIFGLLAVTSRRAASLKPHALAFIITAIIGATFGAYINGGIDGYLAPLLIVAPIAAGYFVGLRATVVCGLVAIALAVGLVVLDLNGLIIESPHNERMLTIASGVVVISTIMLGMACIVSFAIHIREDAACLRESSARLTAFARSAPIAIAMFDRDLRYLEVSDRWLNDYGLQRDAIIGESHYDVFPEIPQSWKDVHARCLAGATERSDADRFERADGTVRWMMWEVKPWHDLDGDVAGLVMITRDISARMEEQAELEAARETAHRVSALKSAFIANLSHEIRTPLNGMMGIAQSMADDTLTDEQRNKAEIIHDTGKMMLTLLNDVLDMSKLEADKMELNPTSNDLKAVIGHSLDLFRPAAAQKGLGLNALHDEAVPASLVFDQIRVGQCLNNLLSNAVKFTDSGQVEVRARYEPLDETGAGMIVIDVSDTGIGIEAQAGDILFADYTQADSSIASAYGGTGLGLSLSRKLAHLMGGDLTLHSSSPEGSTFRLQFEAHIADATSISQSRVFDNAALRRLKGATILIADDVQSNRMVADLFLQPHGVSVLHAANGQDVLDILETNDVDLVLLDLQMPVLDGTETINRIRANTRRWASLPVIALTGETAVQDRATYLRMGLTDVILKPLDKTQFLKTVSTHLQQVNTIRKLPTVQTR</sequence>
<dbReference type="SMART" id="SM00388">
    <property type="entry name" value="HisKA"/>
    <property type="match status" value="1"/>
</dbReference>
<dbReference type="Gene3D" id="3.40.50.2300">
    <property type="match status" value="1"/>
</dbReference>
<feature type="modified residue" description="4-aspartylphosphate" evidence="5">
    <location>
        <position position="642"/>
    </location>
</feature>
<proteinExistence type="predicted"/>
<dbReference type="NCBIfam" id="TIGR00229">
    <property type="entry name" value="sensory_box"/>
    <property type="match status" value="1"/>
</dbReference>
<dbReference type="PROSITE" id="PS50109">
    <property type="entry name" value="HIS_KIN"/>
    <property type="match status" value="1"/>
</dbReference>
<organism evidence="10 11">
    <name type="scientific">Aquisalinus flavus</name>
    <dbReference type="NCBI Taxonomy" id="1526572"/>
    <lineage>
        <taxon>Bacteria</taxon>
        <taxon>Pseudomonadati</taxon>
        <taxon>Pseudomonadota</taxon>
        <taxon>Alphaproteobacteria</taxon>
        <taxon>Parvularculales</taxon>
        <taxon>Parvularculaceae</taxon>
        <taxon>Aquisalinus</taxon>
    </lineage>
</organism>
<dbReference type="Gene3D" id="1.10.287.130">
    <property type="match status" value="1"/>
</dbReference>
<feature type="transmembrane region" description="Helical" evidence="6">
    <location>
        <begin position="114"/>
        <end position="131"/>
    </location>
</feature>
<dbReference type="PROSITE" id="PS50113">
    <property type="entry name" value="PAC"/>
    <property type="match status" value="1"/>
</dbReference>
<dbReference type="PRINTS" id="PR00344">
    <property type="entry name" value="BCTRLSENSOR"/>
</dbReference>
<dbReference type="InterPro" id="IPR036097">
    <property type="entry name" value="HisK_dim/P_sf"/>
</dbReference>
<dbReference type="Pfam" id="PF00072">
    <property type="entry name" value="Response_reg"/>
    <property type="match status" value="1"/>
</dbReference>
<dbReference type="InterPro" id="IPR001610">
    <property type="entry name" value="PAC"/>
</dbReference>
<dbReference type="InterPro" id="IPR000014">
    <property type="entry name" value="PAS"/>
</dbReference>
<protein>
    <recommendedName>
        <fullName evidence="2">histidine kinase</fullName>
        <ecNumber evidence="2">2.7.13.3</ecNumber>
    </recommendedName>
</protein>
<dbReference type="InterPro" id="IPR013656">
    <property type="entry name" value="PAS_4"/>
</dbReference>
<dbReference type="Pfam" id="PF00512">
    <property type="entry name" value="HisKA"/>
    <property type="match status" value="1"/>
</dbReference>
<dbReference type="PANTHER" id="PTHR45339:SF1">
    <property type="entry name" value="HYBRID SIGNAL TRANSDUCTION HISTIDINE KINASE J"/>
    <property type="match status" value="1"/>
</dbReference>
<dbReference type="SMART" id="SM00448">
    <property type="entry name" value="REC"/>
    <property type="match status" value="1"/>
</dbReference>
<dbReference type="CDD" id="cd16922">
    <property type="entry name" value="HATPase_EvgS-ArcB-TorS-like"/>
    <property type="match status" value="1"/>
</dbReference>
<dbReference type="EC" id="2.7.13.3" evidence="2"/>
<dbReference type="AlphaFoldDB" id="A0A8J2V279"/>
<comment type="catalytic activity">
    <reaction evidence="1">
        <text>ATP + protein L-histidine = ADP + protein N-phospho-L-histidine.</text>
        <dbReference type="EC" id="2.7.13.3"/>
    </reaction>
</comment>
<dbReference type="SUPFAM" id="SSF47384">
    <property type="entry name" value="Homodimeric domain of signal transducing histidine kinase"/>
    <property type="match status" value="1"/>
</dbReference>
<evidence type="ECO:0000259" key="7">
    <source>
        <dbReference type="PROSITE" id="PS50109"/>
    </source>
</evidence>
<evidence type="ECO:0000256" key="3">
    <source>
        <dbReference type="ARBA" id="ARBA00022553"/>
    </source>
</evidence>
<dbReference type="PROSITE" id="PS50110">
    <property type="entry name" value="RESPONSE_REGULATORY"/>
    <property type="match status" value="1"/>
</dbReference>
<dbReference type="CDD" id="cd00082">
    <property type="entry name" value="HisKA"/>
    <property type="match status" value="1"/>
</dbReference>
<keyword evidence="4" id="KW-0902">Two-component regulatory system</keyword>
<evidence type="ECO:0000256" key="1">
    <source>
        <dbReference type="ARBA" id="ARBA00000085"/>
    </source>
</evidence>
<dbReference type="SMART" id="SM00086">
    <property type="entry name" value="PAC"/>
    <property type="match status" value="1"/>
</dbReference>
<dbReference type="SUPFAM" id="SSF52172">
    <property type="entry name" value="CheY-like"/>
    <property type="match status" value="1"/>
</dbReference>
<keyword evidence="11" id="KW-1185">Reference proteome</keyword>
<dbReference type="SUPFAM" id="SSF55785">
    <property type="entry name" value="PYP-like sensor domain (PAS domain)"/>
    <property type="match status" value="1"/>
</dbReference>
<dbReference type="RefSeq" id="WP_188159647.1">
    <property type="nucleotide sequence ID" value="NZ_BMGH01000001.1"/>
</dbReference>
<dbReference type="InterPro" id="IPR003594">
    <property type="entry name" value="HATPase_dom"/>
</dbReference>
<feature type="domain" description="Response regulatory" evidence="8">
    <location>
        <begin position="593"/>
        <end position="710"/>
    </location>
</feature>
<evidence type="ECO:0000313" key="10">
    <source>
        <dbReference type="EMBL" id="GGC98508.1"/>
    </source>
</evidence>
<dbReference type="InterPro" id="IPR035965">
    <property type="entry name" value="PAS-like_dom_sf"/>
</dbReference>
<reference evidence="10" key="2">
    <citation type="submission" date="2020-09" db="EMBL/GenBank/DDBJ databases">
        <authorList>
            <person name="Sun Q."/>
            <person name="Zhou Y."/>
        </authorList>
    </citation>
    <scope>NUCLEOTIDE SEQUENCE</scope>
    <source>
        <strain evidence="10">CGMCC 1.12921</strain>
    </source>
</reference>
<feature type="transmembrane region" description="Helical" evidence="6">
    <location>
        <begin position="62"/>
        <end position="79"/>
    </location>
</feature>
<dbReference type="SMART" id="SM00387">
    <property type="entry name" value="HATPase_c"/>
    <property type="match status" value="1"/>
</dbReference>
<dbReference type="GO" id="GO:0000155">
    <property type="term" value="F:phosphorelay sensor kinase activity"/>
    <property type="evidence" value="ECO:0007669"/>
    <property type="project" value="InterPro"/>
</dbReference>
<feature type="domain" description="PAC" evidence="9">
    <location>
        <begin position="277"/>
        <end position="329"/>
    </location>
</feature>
<dbReference type="SUPFAM" id="SSF55874">
    <property type="entry name" value="ATPase domain of HSP90 chaperone/DNA topoisomerase II/histidine kinase"/>
    <property type="match status" value="1"/>
</dbReference>
<keyword evidence="3 5" id="KW-0597">Phosphoprotein</keyword>
<dbReference type="Pfam" id="PF02518">
    <property type="entry name" value="HATPase_c"/>
    <property type="match status" value="1"/>
</dbReference>
<reference evidence="10" key="1">
    <citation type="journal article" date="2014" name="Int. J. Syst. Evol. Microbiol.">
        <title>Complete genome sequence of Corynebacterium casei LMG S-19264T (=DSM 44701T), isolated from a smear-ripened cheese.</title>
        <authorList>
            <consortium name="US DOE Joint Genome Institute (JGI-PGF)"/>
            <person name="Walter F."/>
            <person name="Albersmeier A."/>
            <person name="Kalinowski J."/>
            <person name="Ruckert C."/>
        </authorList>
    </citation>
    <scope>NUCLEOTIDE SEQUENCE</scope>
    <source>
        <strain evidence="10">CGMCC 1.12921</strain>
    </source>
</reference>
<evidence type="ECO:0000259" key="8">
    <source>
        <dbReference type="PROSITE" id="PS50110"/>
    </source>
</evidence>
<feature type="transmembrane region" description="Helical" evidence="6">
    <location>
        <begin position="171"/>
        <end position="193"/>
    </location>
</feature>
<evidence type="ECO:0000256" key="4">
    <source>
        <dbReference type="ARBA" id="ARBA00023012"/>
    </source>
</evidence>
<dbReference type="CDD" id="cd00130">
    <property type="entry name" value="PAS"/>
    <property type="match status" value="1"/>
</dbReference>
<accession>A0A8J2V279</accession>
<dbReference type="InterPro" id="IPR001789">
    <property type="entry name" value="Sig_transdc_resp-reg_receiver"/>
</dbReference>
<gene>
    <name evidence="10" type="ORF">GCM10011342_04290</name>
</gene>
<evidence type="ECO:0000259" key="9">
    <source>
        <dbReference type="PROSITE" id="PS50113"/>
    </source>
</evidence>
<dbReference type="Gene3D" id="3.30.565.10">
    <property type="entry name" value="Histidine kinase-like ATPase, C-terminal domain"/>
    <property type="match status" value="1"/>
</dbReference>